<dbReference type="EMBL" id="UYYA01005788">
    <property type="protein sequence ID" value="VDM64890.1"/>
    <property type="molecule type" value="Genomic_DNA"/>
</dbReference>
<organism evidence="3">
    <name type="scientific">Angiostrongylus costaricensis</name>
    <name type="common">Nematode worm</name>
    <dbReference type="NCBI Taxonomy" id="334426"/>
    <lineage>
        <taxon>Eukaryota</taxon>
        <taxon>Metazoa</taxon>
        <taxon>Ecdysozoa</taxon>
        <taxon>Nematoda</taxon>
        <taxon>Chromadorea</taxon>
        <taxon>Rhabditida</taxon>
        <taxon>Rhabditina</taxon>
        <taxon>Rhabditomorpha</taxon>
        <taxon>Strongyloidea</taxon>
        <taxon>Metastrongylidae</taxon>
        <taxon>Angiostrongylus</taxon>
    </lineage>
</organism>
<keyword evidence="2" id="KW-1185">Reference proteome</keyword>
<sequence length="82" mass="8729">MITVTHALSSLQRGLGGDIVRVIGVAGCLAEADGLDVRRDVGCGVERHVLPEVVPEVTGPEEAATFQIVVPGLKEQFVKCRY</sequence>
<protein>
    <submittedName>
        <fullName evidence="3">Kinesin motor domain-containing protein</fullName>
    </submittedName>
</protein>
<gene>
    <name evidence="1" type="ORF">ACOC_LOCUS13305</name>
</gene>
<evidence type="ECO:0000313" key="3">
    <source>
        <dbReference type="WBParaSite" id="ACOC_0001330401-mRNA-1"/>
    </source>
</evidence>
<evidence type="ECO:0000313" key="1">
    <source>
        <dbReference type="EMBL" id="VDM64890.1"/>
    </source>
</evidence>
<name>A0A0R3Q2K6_ANGCS</name>
<dbReference type="AlphaFoldDB" id="A0A0R3Q2K6"/>
<dbReference type="WBParaSite" id="ACOC_0001330401-mRNA-1">
    <property type="protein sequence ID" value="ACOC_0001330401-mRNA-1"/>
    <property type="gene ID" value="ACOC_0001330401"/>
</dbReference>
<reference evidence="3" key="1">
    <citation type="submission" date="2017-02" db="UniProtKB">
        <authorList>
            <consortium name="WormBaseParasite"/>
        </authorList>
    </citation>
    <scope>IDENTIFICATION</scope>
</reference>
<dbReference type="Proteomes" id="UP000267027">
    <property type="component" value="Unassembled WGS sequence"/>
</dbReference>
<reference evidence="1 2" key="2">
    <citation type="submission" date="2018-11" db="EMBL/GenBank/DDBJ databases">
        <authorList>
            <consortium name="Pathogen Informatics"/>
        </authorList>
    </citation>
    <scope>NUCLEOTIDE SEQUENCE [LARGE SCALE GENOMIC DNA]</scope>
    <source>
        <strain evidence="1 2">Costa Rica</strain>
    </source>
</reference>
<evidence type="ECO:0000313" key="2">
    <source>
        <dbReference type="Proteomes" id="UP000267027"/>
    </source>
</evidence>
<accession>A0A0R3Q2K6</accession>
<proteinExistence type="predicted"/>